<name>C7IX10_ORYSJ</name>
<organism evidence="1 2">
    <name type="scientific">Oryza sativa subsp. japonica</name>
    <name type="common">Rice</name>
    <dbReference type="NCBI Taxonomy" id="39947"/>
    <lineage>
        <taxon>Eukaryota</taxon>
        <taxon>Viridiplantae</taxon>
        <taxon>Streptophyta</taxon>
        <taxon>Embryophyta</taxon>
        <taxon>Tracheophyta</taxon>
        <taxon>Spermatophyta</taxon>
        <taxon>Magnoliopsida</taxon>
        <taxon>Liliopsida</taxon>
        <taxon>Poales</taxon>
        <taxon>Poaceae</taxon>
        <taxon>BOP clade</taxon>
        <taxon>Oryzoideae</taxon>
        <taxon>Oryzeae</taxon>
        <taxon>Oryzinae</taxon>
        <taxon>Oryza</taxon>
        <taxon>Oryza sativa</taxon>
    </lineage>
</organism>
<dbReference type="EMBL" id="AP008207">
    <property type="protein sequence ID" value="BAH90968.1"/>
    <property type="molecule type" value="Genomic_DNA"/>
</dbReference>
<evidence type="ECO:0000313" key="2">
    <source>
        <dbReference type="Proteomes" id="UP000000763"/>
    </source>
</evidence>
<feature type="non-terminal residue" evidence="1">
    <location>
        <position position="1"/>
    </location>
</feature>
<proteinExistence type="predicted"/>
<dbReference type="AlphaFoldDB" id="C7IX10"/>
<dbReference type="KEGG" id="dosa:Os01g0223350"/>
<reference evidence="2" key="2">
    <citation type="journal article" date="2008" name="Nucleic Acids Res.">
        <title>The rice annotation project database (RAP-DB): 2008 update.</title>
        <authorList>
            <consortium name="The rice annotation project (RAP)"/>
        </authorList>
    </citation>
    <scope>GENOME REANNOTATION</scope>
    <source>
        <strain evidence="2">cv. Nipponbare</strain>
    </source>
</reference>
<sequence>SPNIEQELRSEEAFQGEKTTAASFRSRFNALSWEKEQLRMEFGYGGELSVAQPRRPSSYGTQRPLVATKFSGCGEISQLLADVIYQQAVVVKVLGAGDPNSTRISAMVSAVCRCEIDDFALLPFRPKMYIVLFMDADKQQERAEMACNKKKFTFKTTRLEFEPFKMNLHSVTNPLRQRVILALEGVPPESWNKQAITELMDNSCMVEELYGEHHIHDLSVFKLAAWTTDCDLIPKAIRWNIETKQGARASANVSWNHNAAHSLILVHMEKLFDYTDEDSGSDSDGELLRQYEQQRPRLPVVKTFTWVSCQIDLDNGPIEGGPPAILPRRLPLEFRRHGRQ</sequence>
<reference evidence="1 2" key="1">
    <citation type="journal article" date="2005" name="Nature">
        <title>The map-based sequence of the rice genome.</title>
        <authorList>
            <consortium name="International rice genome sequencing project (IRGSP)"/>
            <person name="Matsumoto T."/>
            <person name="Wu J."/>
            <person name="Kanamori H."/>
            <person name="Katayose Y."/>
            <person name="Fujisawa M."/>
            <person name="Namiki N."/>
            <person name="Mizuno H."/>
            <person name="Yamamoto K."/>
            <person name="Antonio B.A."/>
            <person name="Baba T."/>
            <person name="Sakata K."/>
            <person name="Nagamura Y."/>
            <person name="Aoki H."/>
            <person name="Arikawa K."/>
            <person name="Arita K."/>
            <person name="Bito T."/>
            <person name="Chiden Y."/>
            <person name="Fujitsuka N."/>
            <person name="Fukunaka R."/>
            <person name="Hamada M."/>
            <person name="Harada C."/>
            <person name="Hayashi A."/>
            <person name="Hijishita S."/>
            <person name="Honda M."/>
            <person name="Hosokawa S."/>
            <person name="Ichikawa Y."/>
            <person name="Idonuma A."/>
            <person name="Iijima M."/>
            <person name="Ikeda M."/>
            <person name="Ikeno M."/>
            <person name="Ito K."/>
            <person name="Ito S."/>
            <person name="Ito T."/>
            <person name="Ito Y."/>
            <person name="Ito Y."/>
            <person name="Iwabuchi A."/>
            <person name="Kamiya K."/>
            <person name="Karasawa W."/>
            <person name="Kurita K."/>
            <person name="Katagiri S."/>
            <person name="Kikuta A."/>
            <person name="Kobayashi H."/>
            <person name="Kobayashi N."/>
            <person name="Machita K."/>
            <person name="Maehara T."/>
            <person name="Masukawa M."/>
            <person name="Mizubayashi T."/>
            <person name="Mukai Y."/>
            <person name="Nagasaki H."/>
            <person name="Nagata Y."/>
            <person name="Naito S."/>
            <person name="Nakashima M."/>
            <person name="Nakama Y."/>
            <person name="Nakamichi Y."/>
            <person name="Nakamura M."/>
            <person name="Meguro A."/>
            <person name="Negishi M."/>
            <person name="Ohta I."/>
            <person name="Ohta T."/>
            <person name="Okamoto M."/>
            <person name="Ono N."/>
            <person name="Saji S."/>
            <person name="Sakaguchi M."/>
            <person name="Sakai K."/>
            <person name="Shibata M."/>
            <person name="Shimokawa T."/>
            <person name="Song J."/>
            <person name="Takazaki Y."/>
            <person name="Terasawa K."/>
            <person name="Tsugane M."/>
            <person name="Tsuji K."/>
            <person name="Ueda S."/>
            <person name="Waki K."/>
            <person name="Yamagata H."/>
            <person name="Yamamoto M."/>
            <person name="Yamamoto S."/>
            <person name="Yamane H."/>
            <person name="Yoshiki S."/>
            <person name="Yoshihara R."/>
            <person name="Yukawa K."/>
            <person name="Zhong H."/>
            <person name="Yano M."/>
            <person name="Yuan Q."/>
            <person name="Ouyang S."/>
            <person name="Liu J."/>
            <person name="Jones K.M."/>
            <person name="Gansberger K."/>
            <person name="Moffat K."/>
            <person name="Hill J."/>
            <person name="Bera J."/>
            <person name="Fadrosh D."/>
            <person name="Jin S."/>
            <person name="Johri S."/>
            <person name="Kim M."/>
            <person name="Overton L."/>
            <person name="Reardon M."/>
            <person name="Tsitrin T."/>
            <person name="Vuong H."/>
            <person name="Weaver B."/>
            <person name="Ciecko A."/>
            <person name="Tallon L."/>
            <person name="Jackson J."/>
            <person name="Pai G."/>
            <person name="Aken S.V."/>
            <person name="Utterback T."/>
            <person name="Reidmuller S."/>
            <person name="Feldblyum T."/>
            <person name="Hsiao J."/>
            <person name="Zismann V."/>
            <person name="Iobst S."/>
            <person name="de Vazeille A.R."/>
            <person name="Buell C.R."/>
            <person name="Ying K."/>
            <person name="Li Y."/>
            <person name="Lu T."/>
            <person name="Huang Y."/>
            <person name="Zhao Q."/>
            <person name="Feng Q."/>
            <person name="Zhang L."/>
            <person name="Zhu J."/>
            <person name="Weng Q."/>
            <person name="Mu J."/>
            <person name="Lu Y."/>
            <person name="Fan D."/>
            <person name="Liu Y."/>
            <person name="Guan J."/>
            <person name="Zhang Y."/>
            <person name="Yu S."/>
            <person name="Liu X."/>
            <person name="Zhang Y."/>
            <person name="Hong G."/>
            <person name="Han B."/>
            <person name="Choisne N."/>
            <person name="Demange N."/>
            <person name="Orjeda G."/>
            <person name="Samain S."/>
            <person name="Cattolico L."/>
            <person name="Pelletier E."/>
            <person name="Couloux A."/>
            <person name="Segurens B."/>
            <person name="Wincker P."/>
            <person name="D'Hont A."/>
            <person name="Scarpelli C."/>
            <person name="Weissenbach J."/>
            <person name="Salanoubat M."/>
            <person name="Quetier F."/>
            <person name="Yu Y."/>
            <person name="Kim H.R."/>
            <person name="Rambo T."/>
            <person name="Currie J."/>
            <person name="Collura K."/>
            <person name="Luo M."/>
            <person name="Yang T."/>
            <person name="Ammiraju J.S.S."/>
            <person name="Engler F."/>
            <person name="Soderlund C."/>
            <person name="Wing R.A."/>
            <person name="Palmer L.E."/>
            <person name="de la Bastide M."/>
            <person name="Spiegel L."/>
            <person name="Nascimento L."/>
            <person name="Zutavern T."/>
            <person name="O'Shaughnessy A."/>
            <person name="Dike S."/>
            <person name="Dedhia N."/>
            <person name="Preston R."/>
            <person name="Balija V."/>
            <person name="McCombie W.R."/>
            <person name="Chow T."/>
            <person name="Chen H."/>
            <person name="Chung M."/>
            <person name="Chen C."/>
            <person name="Shaw J."/>
            <person name="Wu H."/>
            <person name="Hsiao K."/>
            <person name="Chao Y."/>
            <person name="Chu M."/>
            <person name="Cheng C."/>
            <person name="Hour A."/>
            <person name="Lee P."/>
            <person name="Lin S."/>
            <person name="Lin Y."/>
            <person name="Liou J."/>
            <person name="Liu S."/>
            <person name="Hsing Y."/>
            <person name="Raghuvanshi S."/>
            <person name="Mohanty A."/>
            <person name="Bharti A.K."/>
            <person name="Gaur A."/>
            <person name="Gupta V."/>
            <person name="Kumar D."/>
            <person name="Ravi V."/>
            <person name="Vij S."/>
            <person name="Kapur A."/>
            <person name="Khurana P."/>
            <person name="Khurana P."/>
            <person name="Khurana J.P."/>
            <person name="Tyagi A.K."/>
            <person name="Gaikwad K."/>
            <person name="Singh A."/>
            <person name="Dalal V."/>
            <person name="Srivastava S."/>
            <person name="Dixit A."/>
            <person name="Pal A.K."/>
            <person name="Ghazi I.A."/>
            <person name="Yadav M."/>
            <person name="Pandit A."/>
            <person name="Bhargava A."/>
            <person name="Sureshbabu K."/>
            <person name="Batra K."/>
            <person name="Sharma T.R."/>
            <person name="Mohapatra T."/>
            <person name="Singh N.K."/>
            <person name="Messing J."/>
            <person name="Nelson A.B."/>
            <person name="Fuks G."/>
            <person name="Kavchok S."/>
            <person name="Keizer G."/>
            <person name="Linton E."/>
            <person name="Llaca V."/>
            <person name="Song R."/>
            <person name="Tanyolac B."/>
            <person name="Young S."/>
            <person name="Ho-Il K."/>
            <person name="Hahn J.H."/>
            <person name="Sangsakoo G."/>
            <person name="Vanavichit A."/>
            <person name="de Mattos Luiz.A.T."/>
            <person name="Zimmer P.D."/>
            <person name="Malone G."/>
            <person name="Dellagostin O."/>
            <person name="de Oliveira A.C."/>
            <person name="Bevan M."/>
            <person name="Bancroft I."/>
            <person name="Minx P."/>
            <person name="Cordum H."/>
            <person name="Wilson R."/>
            <person name="Cheng Z."/>
            <person name="Jin W."/>
            <person name="Jiang J."/>
            <person name="Leong S.A."/>
            <person name="Iwama H."/>
            <person name="Gojobori T."/>
            <person name="Itoh T."/>
            <person name="Niimura Y."/>
            <person name="Fujii Y."/>
            <person name="Habara T."/>
            <person name="Sakai H."/>
            <person name="Sato Y."/>
            <person name="Wilson G."/>
            <person name="Kumar K."/>
            <person name="McCouch S."/>
            <person name="Juretic N."/>
            <person name="Hoen D."/>
            <person name="Wright S."/>
            <person name="Bruskiewich R."/>
            <person name="Bureau T."/>
            <person name="Miyao A."/>
            <person name="Hirochika H."/>
            <person name="Nishikawa T."/>
            <person name="Kadowaki K."/>
            <person name="Sugiura M."/>
            <person name="Burr B."/>
            <person name="Sasaki T."/>
        </authorList>
    </citation>
    <scope>NUCLEOTIDE SEQUENCE [LARGE SCALE GENOMIC DNA]</scope>
    <source>
        <strain evidence="2">cv. Nipponbare</strain>
    </source>
</reference>
<accession>C7IX10</accession>
<protein>
    <submittedName>
        <fullName evidence="1">Os01g0223350 protein</fullName>
    </submittedName>
</protein>
<dbReference type="Proteomes" id="UP000000763">
    <property type="component" value="Chromosome 1"/>
</dbReference>
<gene>
    <name evidence="1" type="ordered locus">Os01g0223350</name>
</gene>
<evidence type="ECO:0000313" key="1">
    <source>
        <dbReference type="EMBL" id="BAH90968.1"/>
    </source>
</evidence>